<proteinExistence type="predicted"/>
<evidence type="ECO:0000313" key="1">
    <source>
        <dbReference type="EMBL" id="KKL23363.1"/>
    </source>
</evidence>
<sequence>MTEKDMVKFRRVLVGISTIEDGVKILSETYEKHPELNDKQPRSMEEIIPCSLDDWLVQIQSCKEDWLTIIRGVMDGE</sequence>
<gene>
    <name evidence="1" type="ORF">LCGC14_2426100</name>
</gene>
<accession>A0A0F9EHE5</accession>
<protein>
    <submittedName>
        <fullName evidence="1">Uncharacterized protein</fullName>
    </submittedName>
</protein>
<comment type="caution">
    <text evidence="1">The sequence shown here is derived from an EMBL/GenBank/DDBJ whole genome shotgun (WGS) entry which is preliminary data.</text>
</comment>
<reference evidence="1" key="1">
    <citation type="journal article" date="2015" name="Nature">
        <title>Complex archaea that bridge the gap between prokaryotes and eukaryotes.</title>
        <authorList>
            <person name="Spang A."/>
            <person name="Saw J.H."/>
            <person name="Jorgensen S.L."/>
            <person name="Zaremba-Niedzwiedzka K."/>
            <person name="Martijn J."/>
            <person name="Lind A.E."/>
            <person name="van Eijk R."/>
            <person name="Schleper C."/>
            <person name="Guy L."/>
            <person name="Ettema T.J."/>
        </authorList>
    </citation>
    <scope>NUCLEOTIDE SEQUENCE</scope>
</reference>
<name>A0A0F9EHE5_9ZZZZ</name>
<dbReference type="EMBL" id="LAZR01037002">
    <property type="protein sequence ID" value="KKL23363.1"/>
    <property type="molecule type" value="Genomic_DNA"/>
</dbReference>
<dbReference type="AlphaFoldDB" id="A0A0F9EHE5"/>
<organism evidence="1">
    <name type="scientific">marine sediment metagenome</name>
    <dbReference type="NCBI Taxonomy" id="412755"/>
    <lineage>
        <taxon>unclassified sequences</taxon>
        <taxon>metagenomes</taxon>
        <taxon>ecological metagenomes</taxon>
    </lineage>
</organism>